<sequence length="321" mass="32707">MAAAHLSHHPRPASPPISVLSRPPILPIRSTTAASSSSSSSSASSSSSFASGQSLSSVLSIPTDTIIDGQSSYSSSSAATTTKRNSRGAPPSAFQRSRYSAPAPPLFDGQDTRKSVLDILKSIDNEWEILDPTAVIPTDLNSSPKRSRRSKGERVSAMSTADPSRQGAQKKPSLFRRLTQSSSSQSSAPPPPVAPPAAPPQLPRLSTLLSDSSAPLASVTKGGPVGGVGGVGGGGAYPSNPGKPTPTTTITTTTTTTGGLTSGTLFGDSPPHTPVSYNYNNTHSLPPGAAAPTPSSSNMSPPNGLDAQRSGFRVQSRAQGE</sequence>
<feature type="compositionally biased region" description="Gly residues" evidence="1">
    <location>
        <begin position="223"/>
        <end position="236"/>
    </location>
</feature>
<feature type="non-terminal residue" evidence="2">
    <location>
        <position position="321"/>
    </location>
</feature>
<dbReference type="AlphaFoldDB" id="A0A0J0XC76"/>
<dbReference type="Proteomes" id="UP000053611">
    <property type="component" value="Unassembled WGS sequence"/>
</dbReference>
<feature type="compositionally biased region" description="Low complexity" evidence="1">
    <location>
        <begin position="245"/>
        <end position="264"/>
    </location>
</feature>
<evidence type="ECO:0000256" key="1">
    <source>
        <dbReference type="SAM" id="MobiDB-lite"/>
    </source>
</evidence>
<feature type="compositionally biased region" description="Basic residues" evidence="1">
    <location>
        <begin position="1"/>
        <end position="11"/>
    </location>
</feature>
<feature type="compositionally biased region" description="Low complexity" evidence="1">
    <location>
        <begin position="71"/>
        <end position="82"/>
    </location>
</feature>
<keyword evidence="3" id="KW-1185">Reference proteome</keyword>
<feature type="compositionally biased region" description="Pro residues" evidence="1">
    <location>
        <begin position="188"/>
        <end position="202"/>
    </location>
</feature>
<name>A0A0J0XC76_9TREE</name>
<proteinExistence type="predicted"/>
<feature type="region of interest" description="Disordered" evidence="1">
    <location>
        <begin position="66"/>
        <end position="112"/>
    </location>
</feature>
<protein>
    <submittedName>
        <fullName evidence="2">Uncharacterized protein</fullName>
    </submittedName>
</protein>
<feature type="region of interest" description="Disordered" evidence="1">
    <location>
        <begin position="131"/>
        <end position="321"/>
    </location>
</feature>
<reference evidence="2 3" key="1">
    <citation type="submission" date="2015-03" db="EMBL/GenBank/DDBJ databases">
        <title>Genomics and transcriptomics of the oil-accumulating basidiomycete yeast T. oleaginosus allow insights into substrate utilization and the diverse evolutionary trajectories of mating systems in fungi.</title>
        <authorList>
            <consortium name="DOE Joint Genome Institute"/>
            <person name="Kourist R."/>
            <person name="Kracht O."/>
            <person name="Bracharz F."/>
            <person name="Lipzen A."/>
            <person name="Nolan M."/>
            <person name="Ohm R."/>
            <person name="Grigoriev I."/>
            <person name="Sun S."/>
            <person name="Heitman J."/>
            <person name="Bruck T."/>
            <person name="Nowrousian M."/>
        </authorList>
    </citation>
    <scope>NUCLEOTIDE SEQUENCE [LARGE SCALE GENOMIC DNA]</scope>
    <source>
        <strain evidence="2 3">IBC0246</strain>
    </source>
</reference>
<dbReference type="GeneID" id="28980496"/>
<evidence type="ECO:0000313" key="3">
    <source>
        <dbReference type="Proteomes" id="UP000053611"/>
    </source>
</evidence>
<gene>
    <name evidence="2" type="ORF">CC85DRAFT_20128</name>
</gene>
<accession>A0A0J0XC76</accession>
<dbReference type="EMBL" id="KQ087290">
    <property type="protein sequence ID" value="KLT38665.1"/>
    <property type="molecule type" value="Genomic_DNA"/>
</dbReference>
<feature type="compositionally biased region" description="Low complexity" evidence="1">
    <location>
        <begin position="284"/>
        <end position="302"/>
    </location>
</feature>
<organism evidence="2 3">
    <name type="scientific">Cutaneotrichosporon oleaginosum</name>
    <dbReference type="NCBI Taxonomy" id="879819"/>
    <lineage>
        <taxon>Eukaryota</taxon>
        <taxon>Fungi</taxon>
        <taxon>Dikarya</taxon>
        <taxon>Basidiomycota</taxon>
        <taxon>Agaricomycotina</taxon>
        <taxon>Tremellomycetes</taxon>
        <taxon>Trichosporonales</taxon>
        <taxon>Trichosporonaceae</taxon>
        <taxon>Cutaneotrichosporon</taxon>
    </lineage>
</organism>
<feature type="compositionally biased region" description="Polar residues" evidence="1">
    <location>
        <begin position="157"/>
        <end position="167"/>
    </location>
</feature>
<feature type="compositionally biased region" description="Low complexity" evidence="1">
    <location>
        <begin position="30"/>
        <end position="51"/>
    </location>
</feature>
<feature type="region of interest" description="Disordered" evidence="1">
    <location>
        <begin position="1"/>
        <end position="51"/>
    </location>
</feature>
<evidence type="ECO:0000313" key="2">
    <source>
        <dbReference type="EMBL" id="KLT38665.1"/>
    </source>
</evidence>